<comment type="subcellular location">
    <subcellularLocation>
        <location evidence="2">Cytoplasm</location>
    </subcellularLocation>
    <subcellularLocation>
        <location evidence="1">Nucleus</location>
    </subcellularLocation>
</comment>
<dbReference type="InterPro" id="IPR036388">
    <property type="entry name" value="WH-like_DNA-bd_sf"/>
</dbReference>
<keyword evidence="7" id="KW-0378">Hydrolase</keyword>
<reference evidence="13 14" key="1">
    <citation type="submission" date="2024-05" db="EMBL/GenBank/DDBJ databases">
        <title>Long read based assembly of the Candida bracarensis genome reveals expanded adhesin content.</title>
        <authorList>
            <person name="Marcet-Houben M."/>
            <person name="Ksiezopolska E."/>
            <person name="Gabaldon T."/>
        </authorList>
    </citation>
    <scope>NUCLEOTIDE SEQUENCE [LARGE SCALE GENOMIC DNA]</scope>
    <source>
        <strain evidence="13 14">CBM6</strain>
    </source>
</reference>
<dbReference type="GO" id="GO:0008237">
    <property type="term" value="F:metallopeptidase activity"/>
    <property type="evidence" value="ECO:0007669"/>
    <property type="project" value="UniProtKB-KW"/>
</dbReference>
<evidence type="ECO:0000256" key="12">
    <source>
        <dbReference type="ARBA" id="ARBA00034680"/>
    </source>
</evidence>
<evidence type="ECO:0000256" key="4">
    <source>
        <dbReference type="ARBA" id="ARBA00022490"/>
    </source>
</evidence>
<keyword evidence="5" id="KW-0645">Protease</keyword>
<dbReference type="SUPFAM" id="SSF55920">
    <property type="entry name" value="Creatinase/aminopeptidase"/>
    <property type="match status" value="1"/>
</dbReference>
<evidence type="ECO:0000256" key="10">
    <source>
        <dbReference type="ARBA" id="ARBA00026155"/>
    </source>
</evidence>
<evidence type="ECO:0000256" key="9">
    <source>
        <dbReference type="ARBA" id="ARBA00023242"/>
    </source>
</evidence>
<organism evidence="13 14">
    <name type="scientific">Nakaseomyces bracarensis</name>
    <dbReference type="NCBI Taxonomy" id="273131"/>
    <lineage>
        <taxon>Eukaryota</taxon>
        <taxon>Fungi</taxon>
        <taxon>Dikarya</taxon>
        <taxon>Ascomycota</taxon>
        <taxon>Saccharomycotina</taxon>
        <taxon>Saccharomycetes</taxon>
        <taxon>Saccharomycetales</taxon>
        <taxon>Saccharomycetaceae</taxon>
        <taxon>Nakaseomyces</taxon>
    </lineage>
</organism>
<evidence type="ECO:0000256" key="3">
    <source>
        <dbReference type="ARBA" id="ARBA00007319"/>
    </source>
</evidence>
<gene>
    <name evidence="13" type="ORF">RNJ44_02766</name>
</gene>
<evidence type="ECO:0000313" key="13">
    <source>
        <dbReference type="EMBL" id="KAL3234978.1"/>
    </source>
</evidence>
<evidence type="ECO:0000256" key="11">
    <source>
        <dbReference type="ARBA" id="ARBA00033475"/>
    </source>
</evidence>
<evidence type="ECO:0000256" key="6">
    <source>
        <dbReference type="ARBA" id="ARBA00022723"/>
    </source>
</evidence>
<comment type="function">
    <text evidence="12">Probable metalloprotease involved in proper assembly of pre-ribosomal particles during the biogenesis of the 60S ribosomal subunit. Accompanies the pre-60S particles to the cytoplasm.</text>
</comment>
<comment type="caution">
    <text evidence="13">The sequence shown here is derived from an EMBL/GenBank/DDBJ whole genome shotgun (WGS) entry which is preliminary data.</text>
</comment>
<dbReference type="Gene3D" id="1.10.10.10">
    <property type="entry name" value="Winged helix-like DNA-binding domain superfamily/Winged helix DNA-binding domain"/>
    <property type="match status" value="1"/>
</dbReference>
<dbReference type="EMBL" id="JBEVYD010000002">
    <property type="protein sequence ID" value="KAL3234978.1"/>
    <property type="molecule type" value="Genomic_DNA"/>
</dbReference>
<evidence type="ECO:0000256" key="8">
    <source>
        <dbReference type="ARBA" id="ARBA00023049"/>
    </source>
</evidence>
<evidence type="ECO:0000256" key="2">
    <source>
        <dbReference type="ARBA" id="ARBA00004496"/>
    </source>
</evidence>
<evidence type="ECO:0000313" key="14">
    <source>
        <dbReference type="Proteomes" id="UP001623330"/>
    </source>
</evidence>
<evidence type="ECO:0000256" key="1">
    <source>
        <dbReference type="ARBA" id="ARBA00004123"/>
    </source>
</evidence>
<accession>A0ABR4P080</accession>
<dbReference type="PANTHER" id="PTHR10804:SF102">
    <property type="entry name" value="METALLOPROTEASE ARX1-RELATED"/>
    <property type="match status" value="1"/>
</dbReference>
<evidence type="ECO:0000256" key="7">
    <source>
        <dbReference type="ARBA" id="ARBA00022801"/>
    </source>
</evidence>
<keyword evidence="6" id="KW-0479">Metal-binding</keyword>
<keyword evidence="4" id="KW-0963">Cytoplasm</keyword>
<sequence>MDLAVSNEDTQILLKDKNVMQESVLDKYRTSGQIVQTALKFLTDLINDIYHYKKVQKPLTIAELCLLTDSFIVNRLEQYYKNKVNERGIALPTMIDVDTVASGWCPEVDDTENIKKWNNNTDENSQFASSVSGVLRQGDIVKISLGCHIDGYTSQATHTMVVYPTDETNTKPTGPLLGSKADAIAAAHIASESVASLLACSLTPEKLPVSLKNANTNNVTGHQIRNVVDTIASAYNCALIPGSRVRRVRRFLAGQNEGIVAERDYKGVVWTESHQEADLLANTEVQDVIISNNQNKHVTSSSVPSDDFSVEAGEVYLIDLKLCPLSDCPKKGLITLETVDAYTGKSHKKNQLIARSGAYVRDYAQSYTLKLKTARQLLTKIDKSGVYPLKLSHLSSDFPLSSLEPTEAEEVKKDLKAFRLGMNEITNNYLCVETPIQVAKWVPWDHILNSTNPNGALSYDAAAALTLPGHEIPLPKLGISGIKLKSLMNSTREVINLPVARECSTVLLCGSDVSISDKPELLRLTGGSKTAQPSWVHSTRELNPADPTVQGIFELATLAKDKRFGIMMRETQPMKMNLANESSDAMEV</sequence>
<proteinExistence type="inferred from homology"/>
<dbReference type="PANTHER" id="PTHR10804">
    <property type="entry name" value="PROTEASE FAMILY M24 METHIONYL AMINOPEPTIDASE, AMINOPEPTIDASE P"/>
    <property type="match status" value="1"/>
</dbReference>
<keyword evidence="14" id="KW-1185">Reference proteome</keyword>
<evidence type="ECO:0000256" key="5">
    <source>
        <dbReference type="ARBA" id="ARBA00022670"/>
    </source>
</evidence>
<keyword evidence="8 13" id="KW-0482">Metalloprotease</keyword>
<keyword evidence="9" id="KW-0539">Nucleus</keyword>
<dbReference type="InterPro" id="IPR047113">
    <property type="entry name" value="PA2G4/ARX1"/>
</dbReference>
<dbReference type="InterPro" id="IPR036005">
    <property type="entry name" value="Creatinase/aminopeptidase-like"/>
</dbReference>
<protein>
    <recommendedName>
        <fullName evidence="10">Probable metalloprotease ARX1</fullName>
    </recommendedName>
    <alternativeName>
        <fullName evidence="11">Associated with ribosomal export complex protein 1</fullName>
    </alternativeName>
</protein>
<dbReference type="Gene3D" id="3.90.230.10">
    <property type="entry name" value="Creatinase/methionine aminopeptidase superfamily"/>
    <property type="match status" value="1"/>
</dbReference>
<comment type="similarity">
    <text evidence="3">Belongs to the peptidase M24 family.</text>
</comment>
<dbReference type="Proteomes" id="UP001623330">
    <property type="component" value="Unassembled WGS sequence"/>
</dbReference>
<name>A0ABR4P080_9SACH</name>